<dbReference type="InterPro" id="IPR001054">
    <property type="entry name" value="A/G_cyclase"/>
</dbReference>
<dbReference type="GO" id="GO:0005737">
    <property type="term" value="C:cytoplasm"/>
    <property type="evidence" value="ECO:0007669"/>
    <property type="project" value="TreeGrafter"/>
</dbReference>
<dbReference type="Gene3D" id="3.30.70.1230">
    <property type="entry name" value="Nucleotide cyclase"/>
    <property type="match status" value="1"/>
</dbReference>
<dbReference type="EMBL" id="CP002049">
    <property type="protein sequence ID" value="ADI15945.1"/>
    <property type="molecule type" value="Genomic_DNA"/>
</dbReference>
<name>D7CVN4_TRURR</name>
<keyword evidence="5" id="KW-1185">Reference proteome</keyword>
<dbReference type="STRING" id="649638.Trad_2846"/>
<dbReference type="InterPro" id="IPR027417">
    <property type="entry name" value="P-loop_NTPase"/>
</dbReference>
<dbReference type="Pfam" id="PF13240">
    <property type="entry name" value="Zn_Ribbon_1"/>
    <property type="match status" value="1"/>
</dbReference>
<dbReference type="SUPFAM" id="SSF52540">
    <property type="entry name" value="P-loop containing nucleoside triphosphate hydrolases"/>
    <property type="match status" value="1"/>
</dbReference>
<reference evidence="5" key="1">
    <citation type="submission" date="2010-05" db="EMBL/GenBank/DDBJ databases">
        <title>The complete genome of Truepera radiovictris DSM 17093.</title>
        <authorList>
            <consortium name="US DOE Joint Genome Institute (JGI-PGF)"/>
            <person name="Lucas S."/>
            <person name="Copeland A."/>
            <person name="Lapidus A."/>
            <person name="Glavina del Rio T."/>
            <person name="Dalin E."/>
            <person name="Tice H."/>
            <person name="Bruce D."/>
            <person name="Goodwin L."/>
            <person name="Pitluck S."/>
            <person name="Kyrpides N."/>
            <person name="Mavromatis K."/>
            <person name="Ovchinnikova G."/>
            <person name="Munk A.C."/>
            <person name="Detter J.C."/>
            <person name="Han C."/>
            <person name="Tapia R."/>
            <person name="Land M."/>
            <person name="Hauser L."/>
            <person name="Markowitz V."/>
            <person name="Cheng J.-F."/>
            <person name="Hugenholtz P."/>
            <person name="Woyke T."/>
            <person name="Wu D."/>
            <person name="Tindall B."/>
            <person name="Pomrenke H.G."/>
            <person name="Brambilla E."/>
            <person name="Klenk H.-P."/>
            <person name="Eisen J.A."/>
        </authorList>
    </citation>
    <scope>NUCLEOTIDE SEQUENCE [LARGE SCALE GENOMIC DNA]</scope>
    <source>
        <strain evidence="5">DSM 17093 / CIP 108686 / LMG 22925 / RQ-24</strain>
    </source>
</reference>
<dbReference type="RefSeq" id="WP_013179304.1">
    <property type="nucleotide sequence ID" value="NC_014221.1"/>
</dbReference>
<dbReference type="HOGENOM" id="CLU_501464_0_0_0"/>
<dbReference type="PANTHER" id="PTHR16305:SF28">
    <property type="entry name" value="GUANYLATE CYCLASE DOMAIN-CONTAINING PROTEIN"/>
    <property type="match status" value="1"/>
</dbReference>
<keyword evidence="2" id="KW-0067">ATP-binding</keyword>
<dbReference type="AlphaFoldDB" id="D7CVN4"/>
<evidence type="ECO:0000259" key="3">
    <source>
        <dbReference type="PROSITE" id="PS50125"/>
    </source>
</evidence>
<dbReference type="Pfam" id="PF00211">
    <property type="entry name" value="Guanylate_cyc"/>
    <property type="match status" value="1"/>
</dbReference>
<dbReference type="KEGG" id="tra:Trad_2846"/>
<reference evidence="4 5" key="2">
    <citation type="journal article" date="2011" name="Stand. Genomic Sci.">
        <title>Complete genome sequence of Truepera radiovictrix type strain (RQ-24).</title>
        <authorList>
            <person name="Ivanova N."/>
            <person name="Rohde C."/>
            <person name="Munk C."/>
            <person name="Nolan M."/>
            <person name="Lucas S."/>
            <person name="Del Rio T.G."/>
            <person name="Tice H."/>
            <person name="Deshpande S."/>
            <person name="Cheng J.F."/>
            <person name="Tapia R."/>
            <person name="Han C."/>
            <person name="Goodwin L."/>
            <person name="Pitluck S."/>
            <person name="Liolios K."/>
            <person name="Mavromatis K."/>
            <person name="Mikhailova N."/>
            <person name="Pati A."/>
            <person name="Chen A."/>
            <person name="Palaniappan K."/>
            <person name="Land M."/>
            <person name="Hauser L."/>
            <person name="Chang Y.J."/>
            <person name="Jeffries C.D."/>
            <person name="Brambilla E."/>
            <person name="Rohde M."/>
            <person name="Goker M."/>
            <person name="Tindall B.J."/>
            <person name="Woyke T."/>
            <person name="Bristow J."/>
            <person name="Eisen J.A."/>
            <person name="Markowitz V."/>
            <person name="Hugenholtz P."/>
            <person name="Kyrpides N.C."/>
            <person name="Klenk H.P."/>
            <person name="Lapidus A."/>
        </authorList>
    </citation>
    <scope>NUCLEOTIDE SEQUENCE [LARGE SCALE GENOMIC DNA]</scope>
    <source>
        <strain evidence="5">DSM 17093 / CIP 108686 / LMG 22925 / RQ-24</strain>
    </source>
</reference>
<dbReference type="GO" id="GO:0004016">
    <property type="term" value="F:adenylate cyclase activity"/>
    <property type="evidence" value="ECO:0007669"/>
    <property type="project" value="TreeGrafter"/>
</dbReference>
<dbReference type="GO" id="GO:0005524">
    <property type="term" value="F:ATP binding"/>
    <property type="evidence" value="ECO:0007669"/>
    <property type="project" value="UniProtKB-KW"/>
</dbReference>
<sequence length="543" mass="59217">MSLFCPRCGADNPRAMRFCGMCGAPLSAAPARRERRRVTVVFFDLAGFSALTRDFDPEALRDLADDVLTVVAGIVEAHDGFVDAFQGDGLIALFGAPHSHPNDPERAVLAAAEGLRAVEEIGRAKGYPLKGRAGVNTGLVIAGELGAGRKGYTVMGSAVNLAARLEAAATPGEVWVGPETYRATRHALRFVPSPLLNLQGFPDVTQAYRLVEEVRQRDPYAHLPFVGREAERARLWRLLERAEREGRLLELWLVGEAGSGKTRLARELARDVERARRAQVVWLEAPPIALPDAPAARWPDNLLAARQHPLLVVVDTPHSAAQPHLEALRRAPIRGLVLHLARKPPLEGAGAHEVLALPPLATDDCLRILGELVDPNLGLVTRSLVHETGGNPAYTIELARTLRSARTGAFSGSLSSLLQARLDMLTPTQRHLLAQLALVGERTWWGLAQRLAANSRADLEALLAEDVLVREEVSSLPGEVELRFRSELLRRAALLMVPLSERPALHLQIARWLAPRAGPELRALVAHHLGEAKHHAPALEHER</sequence>
<organism evidence="4 5">
    <name type="scientific">Truepera radiovictrix (strain DSM 17093 / CIP 108686 / LMG 22925 / RQ-24)</name>
    <dbReference type="NCBI Taxonomy" id="649638"/>
    <lineage>
        <taxon>Bacteria</taxon>
        <taxon>Thermotogati</taxon>
        <taxon>Deinococcota</taxon>
        <taxon>Deinococci</taxon>
        <taxon>Trueperales</taxon>
        <taxon>Trueperaceae</taxon>
        <taxon>Truepera</taxon>
    </lineage>
</organism>
<dbReference type="GO" id="GO:0009190">
    <property type="term" value="P:cyclic nucleotide biosynthetic process"/>
    <property type="evidence" value="ECO:0007669"/>
    <property type="project" value="InterPro"/>
</dbReference>
<dbReference type="OrthoDB" id="9785312at2"/>
<dbReference type="Proteomes" id="UP000000379">
    <property type="component" value="Chromosome"/>
</dbReference>
<dbReference type="GO" id="GO:0035556">
    <property type="term" value="P:intracellular signal transduction"/>
    <property type="evidence" value="ECO:0007669"/>
    <property type="project" value="InterPro"/>
</dbReference>
<dbReference type="eggNOG" id="COG2909">
    <property type="taxonomic scope" value="Bacteria"/>
</dbReference>
<dbReference type="SMART" id="SM00044">
    <property type="entry name" value="CYCc"/>
    <property type="match status" value="1"/>
</dbReference>
<gene>
    <name evidence="4" type="ordered locus">Trad_2846</name>
</gene>
<dbReference type="SUPFAM" id="SSF55073">
    <property type="entry name" value="Nucleotide cyclase"/>
    <property type="match status" value="1"/>
</dbReference>
<dbReference type="Pfam" id="PF13191">
    <property type="entry name" value="AAA_16"/>
    <property type="match status" value="1"/>
</dbReference>
<dbReference type="PROSITE" id="PS50125">
    <property type="entry name" value="GUANYLATE_CYCLASE_2"/>
    <property type="match status" value="1"/>
</dbReference>
<dbReference type="CDD" id="cd07302">
    <property type="entry name" value="CHD"/>
    <property type="match status" value="1"/>
</dbReference>
<dbReference type="InterPro" id="IPR029787">
    <property type="entry name" value="Nucleotide_cyclase"/>
</dbReference>
<evidence type="ECO:0000256" key="1">
    <source>
        <dbReference type="ARBA" id="ARBA00022741"/>
    </source>
</evidence>
<evidence type="ECO:0000313" key="4">
    <source>
        <dbReference type="EMBL" id="ADI15945.1"/>
    </source>
</evidence>
<keyword evidence="1" id="KW-0547">Nucleotide-binding</keyword>
<dbReference type="PANTHER" id="PTHR16305">
    <property type="entry name" value="TESTICULAR SOLUBLE ADENYLYL CYCLASE"/>
    <property type="match status" value="1"/>
</dbReference>
<evidence type="ECO:0000256" key="2">
    <source>
        <dbReference type="ARBA" id="ARBA00022840"/>
    </source>
</evidence>
<dbReference type="InterPro" id="IPR026870">
    <property type="entry name" value="Zinc_ribbon_dom"/>
</dbReference>
<dbReference type="eggNOG" id="COG2114">
    <property type="taxonomic scope" value="Bacteria"/>
</dbReference>
<dbReference type="InterPro" id="IPR041664">
    <property type="entry name" value="AAA_16"/>
</dbReference>
<protein>
    <submittedName>
        <fullName evidence="4">Adenylate/guanylate cyclase</fullName>
    </submittedName>
</protein>
<accession>D7CVN4</accession>
<proteinExistence type="predicted"/>
<evidence type="ECO:0000313" key="5">
    <source>
        <dbReference type="Proteomes" id="UP000000379"/>
    </source>
</evidence>
<feature type="domain" description="Guanylate cyclase" evidence="3">
    <location>
        <begin position="39"/>
        <end position="166"/>
    </location>
</feature>
<dbReference type="Gene3D" id="3.40.50.300">
    <property type="entry name" value="P-loop containing nucleotide triphosphate hydrolases"/>
    <property type="match status" value="1"/>
</dbReference>